<gene>
    <name evidence="5" type="primary">rplS</name>
    <name evidence="8" type="ORF">A2908_03160</name>
</gene>
<dbReference type="HAMAP" id="MF_00402">
    <property type="entry name" value="Ribosomal_bL19"/>
    <property type="match status" value="1"/>
</dbReference>
<keyword evidence="3 5" id="KW-0687">Ribonucleoprotein</keyword>
<dbReference type="STRING" id="1802214.A2908_03160"/>
<evidence type="ECO:0000256" key="7">
    <source>
        <dbReference type="SAM" id="MobiDB-lite"/>
    </source>
</evidence>
<comment type="similarity">
    <text evidence="1 5 6">Belongs to the bacterial ribosomal protein bL19 family.</text>
</comment>
<dbReference type="PANTHER" id="PTHR15680">
    <property type="entry name" value="RIBOSOMAL PROTEIN L19"/>
    <property type="match status" value="1"/>
</dbReference>
<dbReference type="EMBL" id="MHPA01000027">
    <property type="protein sequence ID" value="OGZ72414.1"/>
    <property type="molecule type" value="Genomic_DNA"/>
</dbReference>
<dbReference type="Gene3D" id="2.30.30.790">
    <property type="match status" value="1"/>
</dbReference>
<dbReference type="Pfam" id="PF01245">
    <property type="entry name" value="Ribosomal_L19"/>
    <property type="match status" value="1"/>
</dbReference>
<comment type="caution">
    <text evidence="8">The sequence shown here is derived from an EMBL/GenBank/DDBJ whole genome shotgun (WGS) entry which is preliminary data.</text>
</comment>
<dbReference type="InterPro" id="IPR001857">
    <property type="entry name" value="Ribosomal_bL19"/>
</dbReference>
<dbReference type="InterPro" id="IPR018257">
    <property type="entry name" value="Ribosomal_bL19_CS"/>
</dbReference>
<dbReference type="InterPro" id="IPR038657">
    <property type="entry name" value="Ribosomal_bL19_sf"/>
</dbReference>
<dbReference type="GO" id="GO:0006412">
    <property type="term" value="P:translation"/>
    <property type="evidence" value="ECO:0007669"/>
    <property type="project" value="UniProtKB-UniRule"/>
</dbReference>
<reference evidence="8 9" key="1">
    <citation type="journal article" date="2016" name="Nat. Commun.">
        <title>Thousands of microbial genomes shed light on interconnected biogeochemical processes in an aquifer system.</title>
        <authorList>
            <person name="Anantharaman K."/>
            <person name="Brown C.T."/>
            <person name="Hug L.A."/>
            <person name="Sharon I."/>
            <person name="Castelle C.J."/>
            <person name="Probst A.J."/>
            <person name="Thomas B.C."/>
            <person name="Singh A."/>
            <person name="Wilkins M.J."/>
            <person name="Karaoz U."/>
            <person name="Brodie E.L."/>
            <person name="Williams K.H."/>
            <person name="Hubbard S.S."/>
            <person name="Banfield J.F."/>
        </authorList>
    </citation>
    <scope>NUCLEOTIDE SEQUENCE [LARGE SCALE GENOMIC DNA]</scope>
</reference>
<proteinExistence type="inferred from homology"/>
<dbReference type="PANTHER" id="PTHR15680:SF9">
    <property type="entry name" value="LARGE RIBOSOMAL SUBUNIT PROTEIN BL19M"/>
    <property type="match status" value="1"/>
</dbReference>
<dbReference type="InterPro" id="IPR008991">
    <property type="entry name" value="Translation_prot_SH3-like_sf"/>
</dbReference>
<evidence type="ECO:0000256" key="5">
    <source>
        <dbReference type="HAMAP-Rule" id="MF_00402"/>
    </source>
</evidence>
<dbReference type="GO" id="GO:0022625">
    <property type="term" value="C:cytosolic large ribosomal subunit"/>
    <property type="evidence" value="ECO:0007669"/>
    <property type="project" value="TreeGrafter"/>
</dbReference>
<protein>
    <recommendedName>
        <fullName evidence="4 5">Large ribosomal subunit protein bL19</fullName>
    </recommendedName>
</protein>
<comment type="function">
    <text evidence="5 6">This protein is located at the 30S-50S ribosomal subunit interface and may play a role in the structure and function of the aminoacyl-tRNA binding site.</text>
</comment>
<accession>A0A1G2ICG4</accession>
<dbReference type="GO" id="GO:0003735">
    <property type="term" value="F:structural constituent of ribosome"/>
    <property type="evidence" value="ECO:0007669"/>
    <property type="project" value="InterPro"/>
</dbReference>
<dbReference type="PRINTS" id="PR00061">
    <property type="entry name" value="RIBOSOMALL19"/>
</dbReference>
<dbReference type="Proteomes" id="UP000176774">
    <property type="component" value="Unassembled WGS sequence"/>
</dbReference>
<dbReference type="PROSITE" id="PS01015">
    <property type="entry name" value="RIBOSOMAL_L19"/>
    <property type="match status" value="1"/>
</dbReference>
<keyword evidence="2 5" id="KW-0689">Ribosomal protein</keyword>
<feature type="compositionally biased region" description="Polar residues" evidence="7">
    <location>
        <begin position="134"/>
        <end position="145"/>
    </location>
</feature>
<feature type="region of interest" description="Disordered" evidence="7">
    <location>
        <begin position="123"/>
        <end position="145"/>
    </location>
</feature>
<dbReference type="AlphaFoldDB" id="A0A1G2ICG4"/>
<evidence type="ECO:0000256" key="2">
    <source>
        <dbReference type="ARBA" id="ARBA00022980"/>
    </source>
</evidence>
<evidence type="ECO:0000313" key="8">
    <source>
        <dbReference type="EMBL" id="OGZ72414.1"/>
    </source>
</evidence>
<evidence type="ECO:0000313" key="9">
    <source>
        <dbReference type="Proteomes" id="UP000176774"/>
    </source>
</evidence>
<evidence type="ECO:0000256" key="6">
    <source>
        <dbReference type="RuleBase" id="RU000559"/>
    </source>
</evidence>
<dbReference type="NCBIfam" id="TIGR01024">
    <property type="entry name" value="rplS_bact"/>
    <property type="match status" value="1"/>
</dbReference>
<organism evidence="8 9">
    <name type="scientific">Candidatus Staskawiczbacteria bacterium RIFCSPLOWO2_01_FULL_38_12b</name>
    <dbReference type="NCBI Taxonomy" id="1802214"/>
    <lineage>
        <taxon>Bacteria</taxon>
        <taxon>Candidatus Staskawicziibacteriota</taxon>
    </lineage>
</organism>
<sequence length="145" mass="16075">MTTLTETFNKAQEKQMPDIRPGDIVRIHQKIKEGDKERIQIFEGVVIARKHGKGISSTITVRKVVDTIGVEKIFPVHSPSLSKIEVVKSSKVRRSKLYYLRTAKGAKGKLKNKELAAAIAPEKAAVMEPPAEDTAQQESAPTEQK</sequence>
<evidence type="ECO:0000256" key="3">
    <source>
        <dbReference type="ARBA" id="ARBA00023274"/>
    </source>
</evidence>
<dbReference type="SUPFAM" id="SSF50104">
    <property type="entry name" value="Translation proteins SH3-like domain"/>
    <property type="match status" value="1"/>
</dbReference>
<evidence type="ECO:0000256" key="1">
    <source>
        <dbReference type="ARBA" id="ARBA00005781"/>
    </source>
</evidence>
<name>A0A1G2ICG4_9BACT</name>
<evidence type="ECO:0000256" key="4">
    <source>
        <dbReference type="ARBA" id="ARBA00035171"/>
    </source>
</evidence>